<accession>A0AAE0H605</accession>
<dbReference type="AlphaFoldDB" id="A0AAE0H605"/>
<dbReference type="RefSeq" id="XP_062654092.1">
    <property type="nucleotide sequence ID" value="XM_062804859.1"/>
</dbReference>
<reference evidence="2" key="2">
    <citation type="submission" date="2023-06" db="EMBL/GenBank/DDBJ databases">
        <authorList>
            <consortium name="Lawrence Berkeley National Laboratory"/>
            <person name="Haridas S."/>
            <person name="Hensen N."/>
            <person name="Bonometti L."/>
            <person name="Westerberg I."/>
            <person name="Brannstrom I.O."/>
            <person name="Guillou S."/>
            <person name="Cros-Aarteil S."/>
            <person name="Calhoun S."/>
            <person name="Kuo A."/>
            <person name="Mondo S."/>
            <person name="Pangilinan J."/>
            <person name="Riley R."/>
            <person name="Labutti K."/>
            <person name="Andreopoulos B."/>
            <person name="Lipzen A."/>
            <person name="Chen C."/>
            <person name="Yanf M."/>
            <person name="Daum C."/>
            <person name="Ng V."/>
            <person name="Clum A."/>
            <person name="Steindorff A."/>
            <person name="Ohm R."/>
            <person name="Martin F."/>
            <person name="Silar P."/>
            <person name="Natvig D."/>
            <person name="Lalanne C."/>
            <person name="Gautier V."/>
            <person name="Ament-Velasquez S.L."/>
            <person name="Kruys A."/>
            <person name="Hutchinson M.I."/>
            <person name="Powell A.J."/>
            <person name="Barry K."/>
            <person name="Miller A.N."/>
            <person name="Grigoriev I.V."/>
            <person name="Debuchy R."/>
            <person name="Gladieux P."/>
            <person name="Thoren M.H."/>
            <person name="Johannesson H."/>
        </authorList>
    </citation>
    <scope>NUCLEOTIDE SEQUENCE</scope>
    <source>
        <strain evidence="2">CBS 168.71</strain>
    </source>
</reference>
<evidence type="ECO:0000313" key="3">
    <source>
        <dbReference type="Proteomes" id="UP001278766"/>
    </source>
</evidence>
<evidence type="ECO:0000313" key="2">
    <source>
        <dbReference type="EMBL" id="KAK3290578.1"/>
    </source>
</evidence>
<dbReference type="GeneID" id="87841807"/>
<reference evidence="2" key="1">
    <citation type="journal article" date="2023" name="Mol. Phylogenet. Evol.">
        <title>Genome-scale phylogeny and comparative genomics of the fungal order Sordariales.</title>
        <authorList>
            <person name="Hensen N."/>
            <person name="Bonometti L."/>
            <person name="Westerberg I."/>
            <person name="Brannstrom I.O."/>
            <person name="Guillou S."/>
            <person name="Cros-Aarteil S."/>
            <person name="Calhoun S."/>
            <person name="Haridas S."/>
            <person name="Kuo A."/>
            <person name="Mondo S."/>
            <person name="Pangilinan J."/>
            <person name="Riley R."/>
            <person name="LaButti K."/>
            <person name="Andreopoulos B."/>
            <person name="Lipzen A."/>
            <person name="Chen C."/>
            <person name="Yan M."/>
            <person name="Daum C."/>
            <person name="Ng V."/>
            <person name="Clum A."/>
            <person name="Steindorff A."/>
            <person name="Ohm R.A."/>
            <person name="Martin F."/>
            <person name="Silar P."/>
            <person name="Natvig D.O."/>
            <person name="Lalanne C."/>
            <person name="Gautier V."/>
            <person name="Ament-Velasquez S.L."/>
            <person name="Kruys A."/>
            <person name="Hutchinson M.I."/>
            <person name="Powell A.J."/>
            <person name="Barry K."/>
            <person name="Miller A.N."/>
            <person name="Grigoriev I.V."/>
            <person name="Debuchy R."/>
            <person name="Gladieux P."/>
            <person name="Hiltunen Thoren M."/>
            <person name="Johannesson H."/>
        </authorList>
    </citation>
    <scope>NUCLEOTIDE SEQUENCE</scope>
    <source>
        <strain evidence="2">CBS 168.71</strain>
    </source>
</reference>
<gene>
    <name evidence="2" type="ORF">B0H64DRAFT_411598</name>
</gene>
<proteinExistence type="predicted"/>
<sequence>MAPSRLRSRASKSITRILLLVENAAEGADFIHTQWEAAQSPGEKSGANRKKARPPRAGSRDRITKSPTPSIKREGSKSRSMSPPKRSKARPAPPAGDDSLADVPRGA</sequence>
<keyword evidence="3" id="KW-1185">Reference proteome</keyword>
<organism evidence="2 3">
    <name type="scientific">Chaetomium fimeti</name>
    <dbReference type="NCBI Taxonomy" id="1854472"/>
    <lineage>
        <taxon>Eukaryota</taxon>
        <taxon>Fungi</taxon>
        <taxon>Dikarya</taxon>
        <taxon>Ascomycota</taxon>
        <taxon>Pezizomycotina</taxon>
        <taxon>Sordariomycetes</taxon>
        <taxon>Sordariomycetidae</taxon>
        <taxon>Sordariales</taxon>
        <taxon>Chaetomiaceae</taxon>
        <taxon>Chaetomium</taxon>
    </lineage>
</organism>
<comment type="caution">
    <text evidence="2">The sequence shown here is derived from an EMBL/GenBank/DDBJ whole genome shotgun (WGS) entry which is preliminary data.</text>
</comment>
<dbReference type="Proteomes" id="UP001278766">
    <property type="component" value="Unassembled WGS sequence"/>
</dbReference>
<dbReference type="EMBL" id="JAUEPN010000012">
    <property type="protein sequence ID" value="KAK3290578.1"/>
    <property type="molecule type" value="Genomic_DNA"/>
</dbReference>
<name>A0AAE0H605_9PEZI</name>
<feature type="region of interest" description="Disordered" evidence="1">
    <location>
        <begin position="32"/>
        <end position="107"/>
    </location>
</feature>
<protein>
    <submittedName>
        <fullName evidence="2">Uncharacterized protein</fullName>
    </submittedName>
</protein>
<evidence type="ECO:0000256" key="1">
    <source>
        <dbReference type="SAM" id="MobiDB-lite"/>
    </source>
</evidence>